<feature type="transmembrane region" description="Helical" evidence="1">
    <location>
        <begin position="61"/>
        <end position="77"/>
    </location>
</feature>
<feature type="transmembrane region" description="Helical" evidence="1">
    <location>
        <begin position="97"/>
        <end position="116"/>
    </location>
</feature>
<dbReference type="RefSeq" id="WP_134340070.1">
    <property type="nucleotide sequence ID" value="NZ_SOPW01000008.1"/>
</dbReference>
<gene>
    <name evidence="2" type="ORF">E3U55_08815</name>
    <name evidence="3" type="ORF">E3U55_09205</name>
</gene>
<feature type="transmembrane region" description="Helical" evidence="1">
    <location>
        <begin position="36"/>
        <end position="54"/>
    </location>
</feature>
<dbReference type="AlphaFoldDB" id="A0A4Y8IMN1"/>
<dbReference type="InterPro" id="IPR048147">
    <property type="entry name" value="CBO0543-like"/>
</dbReference>
<evidence type="ECO:0000256" key="1">
    <source>
        <dbReference type="SAM" id="Phobius"/>
    </source>
</evidence>
<keyword evidence="1" id="KW-0812">Transmembrane</keyword>
<dbReference type="EMBL" id="SOPW01000008">
    <property type="protein sequence ID" value="TFB21478.1"/>
    <property type="molecule type" value="Genomic_DNA"/>
</dbReference>
<feature type="transmembrane region" description="Helical" evidence="1">
    <location>
        <begin position="160"/>
        <end position="182"/>
    </location>
</feature>
<evidence type="ECO:0000313" key="3">
    <source>
        <dbReference type="EMBL" id="TFB21478.1"/>
    </source>
</evidence>
<keyword evidence="1" id="KW-1133">Transmembrane helix</keyword>
<dbReference type="Proteomes" id="UP000297975">
    <property type="component" value="Unassembled WGS sequence"/>
</dbReference>
<keyword evidence="1" id="KW-0472">Membrane</keyword>
<feature type="transmembrane region" description="Helical" evidence="1">
    <location>
        <begin position="128"/>
        <end position="154"/>
    </location>
</feature>
<keyword evidence="4" id="KW-1185">Reference proteome</keyword>
<evidence type="ECO:0000313" key="2">
    <source>
        <dbReference type="EMBL" id="TFB21405.1"/>
    </source>
</evidence>
<proteinExistence type="predicted"/>
<reference evidence="3 4" key="1">
    <citation type="submission" date="2019-03" db="EMBL/GenBank/DDBJ databases">
        <authorList>
            <person name="He R.-H."/>
        </authorList>
    </citation>
    <scope>NUCLEOTIDE SEQUENCE [LARGE SCALE GENOMIC DNA]</scope>
    <source>
        <strain evidence="3">JCM 12288</strain>
        <strain evidence="4">SH 714</strain>
    </source>
</reference>
<comment type="caution">
    <text evidence="3">The sequence shown here is derived from an EMBL/GenBank/DDBJ whole genome shotgun (WGS) entry which is preliminary data.</text>
</comment>
<dbReference type="NCBIfam" id="NF041644">
    <property type="entry name" value="CBO0543_fam"/>
    <property type="match status" value="1"/>
</dbReference>
<organism evidence="3 4">
    <name type="scientific">Filobacillus milosensis</name>
    <dbReference type="NCBI Taxonomy" id="94137"/>
    <lineage>
        <taxon>Bacteria</taxon>
        <taxon>Bacillati</taxon>
        <taxon>Bacillota</taxon>
        <taxon>Bacilli</taxon>
        <taxon>Bacillales</taxon>
        <taxon>Bacillaceae</taxon>
        <taxon>Filobacillus</taxon>
    </lineage>
</organism>
<name>A0A4Y8IMN1_9BACI</name>
<sequence>MNEEQRSIFDKIIEDYENLMSEGIDYWARFSNLDTWQFWVNVVFLILPLIVIWFSIDKKRALLLGFYGFNVHVWFTYIDSLGVNFGTWGYPFKAIPLFPVSFALDVSLIPVVYMLVYQWTLNHRKNYYLYLTITSAFLAFIFKPILVWSGLFILLKGFNYFHLFLGYLVIMLVSKWITNIFVHFQRNEPKTSI</sequence>
<dbReference type="EMBL" id="SOPW01000008">
    <property type="protein sequence ID" value="TFB21405.1"/>
    <property type="molecule type" value="Genomic_DNA"/>
</dbReference>
<protein>
    <submittedName>
        <fullName evidence="3">Uncharacterized protein</fullName>
    </submittedName>
</protein>
<dbReference type="OrthoDB" id="2591789at2"/>
<evidence type="ECO:0000313" key="4">
    <source>
        <dbReference type="Proteomes" id="UP000297975"/>
    </source>
</evidence>
<accession>A0A4Y8IMN1</accession>